<gene>
    <name evidence="1" type="ORF">GA0070561_6561</name>
</gene>
<dbReference type="Proteomes" id="UP000198864">
    <property type="component" value="Unassembled WGS sequence"/>
</dbReference>
<dbReference type="Pfam" id="PF19692">
    <property type="entry name" value="DUF6193"/>
    <property type="match status" value="1"/>
</dbReference>
<evidence type="ECO:0000313" key="2">
    <source>
        <dbReference type="Proteomes" id="UP000198864"/>
    </source>
</evidence>
<protein>
    <submittedName>
        <fullName evidence="1">Uncharacterized protein</fullName>
    </submittedName>
</protein>
<name>A0A1C5AAE9_9ACTN</name>
<reference evidence="1 2" key="1">
    <citation type="submission" date="2016-06" db="EMBL/GenBank/DDBJ databases">
        <authorList>
            <person name="Kjaerup R.B."/>
            <person name="Dalgaard T.S."/>
            <person name="Juul-Madsen H.R."/>
        </authorList>
    </citation>
    <scope>NUCLEOTIDE SEQUENCE [LARGE SCALE GENOMIC DNA]</scope>
    <source>
        <strain evidence="1 2">DSM 44871</strain>
    </source>
</reference>
<proteinExistence type="predicted"/>
<accession>A0A1C5AAE9</accession>
<evidence type="ECO:0000313" key="1">
    <source>
        <dbReference type="EMBL" id="SCF42212.1"/>
    </source>
</evidence>
<organism evidence="1 2">
    <name type="scientific">Micromonospora saelicesensis</name>
    <dbReference type="NCBI Taxonomy" id="285676"/>
    <lineage>
        <taxon>Bacteria</taxon>
        <taxon>Bacillati</taxon>
        <taxon>Actinomycetota</taxon>
        <taxon>Actinomycetes</taxon>
        <taxon>Micromonosporales</taxon>
        <taxon>Micromonosporaceae</taxon>
        <taxon>Micromonospora</taxon>
    </lineage>
</organism>
<dbReference type="EMBL" id="FMCR01000009">
    <property type="protein sequence ID" value="SCF42212.1"/>
    <property type="molecule type" value="Genomic_DNA"/>
</dbReference>
<dbReference type="InterPro" id="IPR045682">
    <property type="entry name" value="DUF6193"/>
</dbReference>
<dbReference type="AlphaFoldDB" id="A0A1C5AAE9"/>
<sequence length="239" mass="25853">MDDLYPEVVAAGRLATSLDAVAADHGLSLGSARTSEWSSPLTWASVPSGSSVRDDLTVSASTDERRFRIEGWGQGIQLIAGTTDDLVEVVRAAHNWRSGMPLHGIRRSVPFVMLTRRGEVVELGPARVVAAEWQWLRQRADETDRPSHRALIEAAYDEPRLRQLYPYMSHSVLNFSTTTGYPFSPSPVSLGALGSHSNFRVWGRSGVLGETATAAEAVALAVSHFPADLGPAVAGRYEA</sequence>